<dbReference type="Gene3D" id="3.40.50.150">
    <property type="entry name" value="Vaccinia Virus protein VP39"/>
    <property type="match status" value="1"/>
</dbReference>
<dbReference type="NCBIfam" id="TIGR02467">
    <property type="entry name" value="CbiE"/>
    <property type="match status" value="1"/>
</dbReference>
<protein>
    <submittedName>
        <fullName evidence="7">Cobalamin biosynthesis bifunctional protein CbiET</fullName>
    </submittedName>
</protein>
<dbReference type="SUPFAM" id="SSF53790">
    <property type="entry name" value="Tetrapyrrole methylase"/>
    <property type="match status" value="1"/>
</dbReference>
<gene>
    <name evidence="7" type="ORF">BWR18_10975</name>
</gene>
<dbReference type="GO" id="GO:0008276">
    <property type="term" value="F:protein methyltransferase activity"/>
    <property type="evidence" value="ECO:0007669"/>
    <property type="project" value="InterPro"/>
</dbReference>
<dbReference type="KEGG" id="tom:BWR18_10975"/>
<evidence type="ECO:0000256" key="2">
    <source>
        <dbReference type="ARBA" id="ARBA00022573"/>
    </source>
</evidence>
<dbReference type="InterPro" id="IPR050714">
    <property type="entry name" value="Cobalamin_biosynth_MTase"/>
</dbReference>
<dbReference type="GO" id="GO:0032259">
    <property type="term" value="P:methylation"/>
    <property type="evidence" value="ECO:0007669"/>
    <property type="project" value="UniProtKB-KW"/>
</dbReference>
<dbReference type="AlphaFoldDB" id="A0A1P8MVW5"/>
<comment type="pathway">
    <text evidence="1">Cofactor biosynthesis; adenosylcobalamin biosynthesis.</text>
</comment>
<dbReference type="InterPro" id="IPR029063">
    <property type="entry name" value="SAM-dependent_MTases_sf"/>
</dbReference>
<evidence type="ECO:0000313" key="7">
    <source>
        <dbReference type="EMBL" id="APX12143.1"/>
    </source>
</evidence>
<evidence type="ECO:0000256" key="3">
    <source>
        <dbReference type="ARBA" id="ARBA00022603"/>
    </source>
</evidence>
<dbReference type="InterPro" id="IPR035996">
    <property type="entry name" value="4pyrrol_Methylase_sf"/>
</dbReference>
<feature type="domain" description="Tetrapyrrole methylase" evidence="6">
    <location>
        <begin position="6"/>
        <end position="198"/>
    </location>
</feature>
<keyword evidence="3" id="KW-0489">Methyltransferase</keyword>
<dbReference type="Gene3D" id="3.40.1010.10">
    <property type="entry name" value="Cobalt-precorrin-4 Transmethylase, Domain 1"/>
    <property type="match status" value="1"/>
</dbReference>
<evidence type="ECO:0000256" key="4">
    <source>
        <dbReference type="ARBA" id="ARBA00022679"/>
    </source>
</evidence>
<dbReference type="NCBIfam" id="TIGR02469">
    <property type="entry name" value="CbiT"/>
    <property type="match status" value="1"/>
</dbReference>
<name>A0A1P8MVW5_9RHOB</name>
<dbReference type="CDD" id="cd11644">
    <property type="entry name" value="Precorrin-6Y-MT"/>
    <property type="match status" value="1"/>
</dbReference>
<keyword evidence="4" id="KW-0808">Transferase</keyword>
<dbReference type="PANTHER" id="PTHR43182:SF1">
    <property type="entry name" value="COBALT-PRECORRIN-7 C(5)-METHYLTRANSFERASE"/>
    <property type="match status" value="1"/>
</dbReference>
<dbReference type="PANTHER" id="PTHR43182">
    <property type="entry name" value="COBALT-PRECORRIN-6B C(15)-METHYLTRANSFERASE (DECARBOXYLATING)"/>
    <property type="match status" value="1"/>
</dbReference>
<dbReference type="OrthoDB" id="9787825at2"/>
<keyword evidence="5" id="KW-0949">S-adenosyl-L-methionine</keyword>
<dbReference type="SUPFAM" id="SSF53335">
    <property type="entry name" value="S-adenosyl-L-methionine-dependent methyltransferases"/>
    <property type="match status" value="1"/>
</dbReference>
<dbReference type="Pfam" id="PF00590">
    <property type="entry name" value="TP_methylase"/>
    <property type="match status" value="1"/>
</dbReference>
<dbReference type="InterPro" id="IPR014008">
    <property type="entry name" value="Cbl_synth_MTase_CbiT"/>
</dbReference>
<evidence type="ECO:0000313" key="8">
    <source>
        <dbReference type="Proteomes" id="UP000186336"/>
    </source>
</evidence>
<dbReference type="InterPro" id="IPR012818">
    <property type="entry name" value="CbiE"/>
</dbReference>
<dbReference type="RefSeq" id="WP_076628218.1">
    <property type="nucleotide sequence ID" value="NZ_CP019312.1"/>
</dbReference>
<dbReference type="PIRSF" id="PIRSF036428">
    <property type="entry name" value="CobL"/>
    <property type="match status" value="1"/>
</dbReference>
<reference evidence="7 8" key="1">
    <citation type="submission" date="2017-01" db="EMBL/GenBank/DDBJ databases">
        <title>Complete genome of Tateyamaria omphalii DOK1-4 isolated from seawater in Dokdo.</title>
        <authorList>
            <person name="Kim J.H."/>
            <person name="Chi W.-J."/>
        </authorList>
    </citation>
    <scope>NUCLEOTIDE SEQUENCE [LARGE SCALE GENOMIC DNA]</scope>
    <source>
        <strain evidence="7 8">DOK1-4</strain>
    </source>
</reference>
<dbReference type="InterPro" id="IPR014777">
    <property type="entry name" value="4pyrrole_Mease_sub1"/>
</dbReference>
<dbReference type="EMBL" id="CP019312">
    <property type="protein sequence ID" value="APX12143.1"/>
    <property type="molecule type" value="Genomic_DNA"/>
</dbReference>
<accession>A0A1P8MVW5</accession>
<dbReference type="UniPathway" id="UPA00148"/>
<dbReference type="STRING" id="299262.BWR18_10975"/>
<dbReference type="InterPro" id="IPR000878">
    <property type="entry name" value="4pyrrol_Mease"/>
</dbReference>
<evidence type="ECO:0000256" key="5">
    <source>
        <dbReference type="ARBA" id="ARBA00022691"/>
    </source>
</evidence>
<evidence type="ECO:0000256" key="1">
    <source>
        <dbReference type="ARBA" id="ARBA00004953"/>
    </source>
</evidence>
<keyword evidence="8" id="KW-1185">Reference proteome</keyword>
<evidence type="ECO:0000259" key="6">
    <source>
        <dbReference type="Pfam" id="PF00590"/>
    </source>
</evidence>
<keyword evidence="2" id="KW-0169">Cobalamin biosynthesis</keyword>
<proteinExistence type="predicted"/>
<sequence>MSDPWLTIIGIGEDGVAGLGAASQAALTAAHVIMAPQRHLDLVVNAELTTSVPAGTDLIPWPIPFADGIAILASLRGQKVVVLASGDPFWFGAGSVIARSFGPSEWTALPGISCFSLAAARLGWPLETTTCLGLHAAPFTRLRRHVAKKSKLIVTLRDGAAVKDLATYLADQAFGASTLHVMEHLGGPRDRLTTCRADAVEGQFNHPVCVAIDVAGDGAALTAATGQADDAFQNDGQITKRPVRAITLSTLAPKPGEHLWDIGGGSGSIALEWLLSHTSTMATTIEPRSDRADRIRQNATSLGVEYRLTVIEGAAPDALEGLNAPDAIFIGGGLSDVVLEAALARNTRLVVNAVTLEGEALLADAQATHGGELLRIALGHTVPLGSKRGWSASYPVVQWSVAR</sequence>
<dbReference type="InterPro" id="IPR006365">
    <property type="entry name" value="Cbl_synth_CobL"/>
</dbReference>
<dbReference type="GO" id="GO:0009236">
    <property type="term" value="P:cobalamin biosynthetic process"/>
    <property type="evidence" value="ECO:0007669"/>
    <property type="project" value="UniProtKB-UniPathway"/>
</dbReference>
<organism evidence="7 8">
    <name type="scientific">Tateyamaria omphalii</name>
    <dbReference type="NCBI Taxonomy" id="299262"/>
    <lineage>
        <taxon>Bacteria</taxon>
        <taxon>Pseudomonadati</taxon>
        <taxon>Pseudomonadota</taxon>
        <taxon>Alphaproteobacteria</taxon>
        <taxon>Rhodobacterales</taxon>
        <taxon>Roseobacteraceae</taxon>
        <taxon>Tateyamaria</taxon>
    </lineage>
</organism>
<dbReference type="Proteomes" id="UP000186336">
    <property type="component" value="Chromosome"/>
</dbReference>